<reference evidence="1 2" key="1">
    <citation type="submission" date="2013-07" db="EMBL/GenBank/DDBJ databases">
        <authorList>
            <person name="Weinstock G."/>
            <person name="Sodergren E."/>
            <person name="Wylie T."/>
            <person name="Fulton L."/>
            <person name="Fulton R."/>
            <person name="Fronick C."/>
            <person name="O'Laughlin M."/>
            <person name="Godfrey J."/>
            <person name="Miner T."/>
            <person name="Herter B."/>
            <person name="Appelbaum E."/>
            <person name="Cordes M."/>
            <person name="Lek S."/>
            <person name="Wollam A."/>
            <person name="Pepin K.H."/>
            <person name="Palsikar V.B."/>
            <person name="Mitreva M."/>
            <person name="Wilson R.K."/>
        </authorList>
    </citation>
    <scope>NUCLEOTIDE SEQUENCE [LARGE SCALE GENOMIC DNA]</scope>
    <source>
        <strain evidence="1 2">ATCC 27760</strain>
    </source>
</reference>
<dbReference type="AlphaFoldDB" id="U2KT37"/>
<organism evidence="1 2">
    <name type="scientific">Ruminococcus callidus ATCC 27760</name>
    <dbReference type="NCBI Taxonomy" id="411473"/>
    <lineage>
        <taxon>Bacteria</taxon>
        <taxon>Bacillati</taxon>
        <taxon>Bacillota</taxon>
        <taxon>Clostridia</taxon>
        <taxon>Eubacteriales</taxon>
        <taxon>Oscillospiraceae</taxon>
        <taxon>Ruminococcus</taxon>
    </lineage>
</organism>
<accession>U2KT37</accession>
<gene>
    <name evidence="1" type="ORF">RUMCAL_01661</name>
</gene>
<comment type="caution">
    <text evidence="1">The sequence shown here is derived from an EMBL/GenBank/DDBJ whole genome shotgun (WGS) entry which is preliminary data.</text>
</comment>
<protein>
    <submittedName>
        <fullName evidence="1">Uncharacterized protein</fullName>
    </submittedName>
</protein>
<dbReference type="HOGENOM" id="CLU_2938977_0_0_9"/>
<sequence length="60" mass="7204">MLLKIKRKTFIKIISFFRGGVKPFYIFCTICTIKIVTTYKKKRYVCCQCVPFSHKVMKEF</sequence>
<dbReference type="Proteomes" id="UP000016662">
    <property type="component" value="Unassembled WGS sequence"/>
</dbReference>
<name>U2KT37_9FIRM</name>
<evidence type="ECO:0000313" key="1">
    <source>
        <dbReference type="EMBL" id="ERJ95245.1"/>
    </source>
</evidence>
<dbReference type="EMBL" id="AWVF01000209">
    <property type="protein sequence ID" value="ERJ95245.1"/>
    <property type="molecule type" value="Genomic_DNA"/>
</dbReference>
<proteinExistence type="predicted"/>
<keyword evidence="2" id="KW-1185">Reference proteome</keyword>
<evidence type="ECO:0000313" key="2">
    <source>
        <dbReference type="Proteomes" id="UP000016662"/>
    </source>
</evidence>